<evidence type="ECO:0000256" key="5">
    <source>
        <dbReference type="ARBA" id="ARBA00022553"/>
    </source>
</evidence>
<feature type="modified residue" description="4-aspartylphosphate" evidence="15">
    <location>
        <position position="965"/>
    </location>
</feature>
<dbReference type="PROSITE" id="PS50110">
    <property type="entry name" value="RESPONSE_REGULATORY"/>
    <property type="match status" value="2"/>
</dbReference>
<evidence type="ECO:0000259" key="18">
    <source>
        <dbReference type="PROSITE" id="PS50112"/>
    </source>
</evidence>
<dbReference type="InterPro" id="IPR005467">
    <property type="entry name" value="His_kinase_dom"/>
</dbReference>
<dbReference type="CDD" id="cd00082">
    <property type="entry name" value="HisKA"/>
    <property type="match status" value="1"/>
</dbReference>
<feature type="domain" description="Response regulatory" evidence="17">
    <location>
        <begin position="1061"/>
        <end position="1179"/>
    </location>
</feature>
<feature type="domain" description="PAC" evidence="19">
    <location>
        <begin position="484"/>
        <end position="535"/>
    </location>
</feature>
<feature type="modified residue" description="4-aspartylphosphate" evidence="15">
    <location>
        <position position="1112"/>
    </location>
</feature>
<comment type="caution">
    <text evidence="21">The sequence shown here is derived from an EMBL/GenBank/DDBJ whole genome shotgun (WGS) entry which is preliminary data.</text>
</comment>
<dbReference type="EC" id="2.7.13.3" evidence="3"/>
<dbReference type="InterPro" id="IPR013656">
    <property type="entry name" value="PAS_4"/>
</dbReference>
<dbReference type="PATRIC" id="fig|1304281.5.peg.906"/>
<dbReference type="Pfam" id="PF01590">
    <property type="entry name" value="GAF"/>
    <property type="match status" value="1"/>
</dbReference>
<dbReference type="Pfam" id="PF02518">
    <property type="entry name" value="HATPase_c"/>
    <property type="match status" value="1"/>
</dbReference>
<dbReference type="InterPro" id="IPR029016">
    <property type="entry name" value="GAF-like_dom_sf"/>
</dbReference>
<dbReference type="InterPro" id="IPR013767">
    <property type="entry name" value="PAS_fold"/>
</dbReference>
<dbReference type="Gene3D" id="3.30.450.40">
    <property type="match status" value="1"/>
</dbReference>
<dbReference type="FunFam" id="1.10.287.130:FF:000003">
    <property type="entry name" value="Histidine kinase"/>
    <property type="match status" value="1"/>
</dbReference>
<dbReference type="SMART" id="SM00091">
    <property type="entry name" value="PAS"/>
    <property type="match status" value="3"/>
</dbReference>
<evidence type="ECO:0000256" key="9">
    <source>
        <dbReference type="ARBA" id="ARBA00022777"/>
    </source>
</evidence>
<feature type="domain" description="HPt" evidence="20">
    <location>
        <begin position="1209"/>
        <end position="1301"/>
    </location>
</feature>
<dbReference type="FunFam" id="3.30.565.10:FF:000010">
    <property type="entry name" value="Sensor histidine kinase RcsC"/>
    <property type="match status" value="1"/>
</dbReference>
<keyword evidence="10" id="KW-0067">ATP-binding</keyword>
<dbReference type="PRINTS" id="PR00344">
    <property type="entry name" value="BCTRLSENSOR"/>
</dbReference>
<dbReference type="STRING" id="1304281.ACM44_04210"/>
<dbReference type="Gene3D" id="3.40.50.2300">
    <property type="match status" value="2"/>
</dbReference>
<dbReference type="GO" id="GO:0005524">
    <property type="term" value="F:ATP binding"/>
    <property type="evidence" value="ECO:0007669"/>
    <property type="project" value="UniProtKB-KW"/>
</dbReference>
<dbReference type="InterPro" id="IPR035965">
    <property type="entry name" value="PAS-like_dom_sf"/>
</dbReference>
<reference evidence="21 22" key="1">
    <citation type="journal article" date="2004" name="Int. J. Syst. Evol. Microbiol.">
        <title>Kaistella koreensis gen. nov., sp. nov., a novel member of the Chryseobacterium-Bergeyella-Riemerella branch.</title>
        <authorList>
            <person name="Kim M.K."/>
            <person name="Im W.T."/>
            <person name="Shin Y.K."/>
            <person name="Lim J.H."/>
            <person name="Kim S.H."/>
            <person name="Lee B.C."/>
            <person name="Park M.Y."/>
            <person name="Lee K.Y."/>
            <person name="Lee S.T."/>
        </authorList>
    </citation>
    <scope>NUCLEOTIDE SEQUENCE [LARGE SCALE GENOMIC DNA]</scope>
    <source>
        <strain evidence="21 22">CCUG 49689</strain>
    </source>
</reference>
<dbReference type="SMART" id="SM00387">
    <property type="entry name" value="HATPase_c"/>
    <property type="match status" value="1"/>
</dbReference>
<dbReference type="Pfam" id="PF00512">
    <property type="entry name" value="HisKA"/>
    <property type="match status" value="1"/>
</dbReference>
<keyword evidence="6" id="KW-0808">Transferase</keyword>
<dbReference type="SUPFAM" id="SSF47384">
    <property type="entry name" value="Homodimeric domain of signal transducing histidine kinase"/>
    <property type="match status" value="1"/>
</dbReference>
<keyword evidence="12" id="KW-0902">Two-component regulatory system</keyword>
<dbReference type="GO" id="GO:0005886">
    <property type="term" value="C:plasma membrane"/>
    <property type="evidence" value="ECO:0007669"/>
    <property type="project" value="UniProtKB-SubCell"/>
</dbReference>
<dbReference type="SMART" id="SM00388">
    <property type="entry name" value="HisKA"/>
    <property type="match status" value="1"/>
</dbReference>
<dbReference type="SMART" id="SM00086">
    <property type="entry name" value="PAC"/>
    <property type="match status" value="2"/>
</dbReference>
<name>A0A0J7J2D8_9FLAO</name>
<dbReference type="EMBL" id="LFNG01000004">
    <property type="protein sequence ID" value="KMQ72214.1"/>
    <property type="molecule type" value="Genomic_DNA"/>
</dbReference>
<dbReference type="InterPro" id="IPR036890">
    <property type="entry name" value="HATPase_C_sf"/>
</dbReference>
<evidence type="ECO:0000313" key="22">
    <source>
        <dbReference type="Proteomes" id="UP000035900"/>
    </source>
</evidence>
<dbReference type="Gene3D" id="3.30.450.20">
    <property type="entry name" value="PAS domain"/>
    <property type="match status" value="4"/>
</dbReference>
<comment type="catalytic activity">
    <reaction evidence="1">
        <text>ATP + protein L-histidine = ADP + protein N-phospho-L-histidine.</text>
        <dbReference type="EC" id="2.7.13.3"/>
    </reaction>
</comment>
<dbReference type="SMART" id="SM00065">
    <property type="entry name" value="GAF"/>
    <property type="match status" value="1"/>
</dbReference>
<evidence type="ECO:0000256" key="14">
    <source>
        <dbReference type="PROSITE-ProRule" id="PRU00110"/>
    </source>
</evidence>
<dbReference type="RefSeq" id="WP_048498795.1">
    <property type="nucleotide sequence ID" value="NZ_LFNG01000004.1"/>
</dbReference>
<dbReference type="PROSITE" id="PS50113">
    <property type="entry name" value="PAC"/>
    <property type="match status" value="1"/>
</dbReference>
<evidence type="ECO:0000259" key="17">
    <source>
        <dbReference type="PROSITE" id="PS50110"/>
    </source>
</evidence>
<dbReference type="PROSITE" id="PS50894">
    <property type="entry name" value="HPT"/>
    <property type="match status" value="1"/>
</dbReference>
<keyword evidence="8" id="KW-0547">Nucleotide-binding</keyword>
<dbReference type="PANTHER" id="PTHR45339:SF1">
    <property type="entry name" value="HYBRID SIGNAL TRANSDUCTION HISTIDINE KINASE J"/>
    <property type="match status" value="1"/>
</dbReference>
<evidence type="ECO:0000256" key="10">
    <source>
        <dbReference type="ARBA" id="ARBA00022840"/>
    </source>
</evidence>
<dbReference type="SUPFAM" id="SSF55785">
    <property type="entry name" value="PYP-like sensor domain (PAS domain)"/>
    <property type="match status" value="4"/>
</dbReference>
<dbReference type="SUPFAM" id="SSF55874">
    <property type="entry name" value="ATPase domain of HSP90 chaperone/DNA topoisomerase II/histidine kinase"/>
    <property type="match status" value="1"/>
</dbReference>
<dbReference type="InterPro" id="IPR003661">
    <property type="entry name" value="HisK_dim/P_dom"/>
</dbReference>
<accession>A0A0J7J2D8</accession>
<dbReference type="GO" id="GO:0000155">
    <property type="term" value="F:phosphorelay sensor kinase activity"/>
    <property type="evidence" value="ECO:0007669"/>
    <property type="project" value="InterPro"/>
</dbReference>
<evidence type="ECO:0000256" key="2">
    <source>
        <dbReference type="ARBA" id="ARBA00004651"/>
    </source>
</evidence>
<keyword evidence="13" id="KW-0472">Membrane</keyword>
<keyword evidence="4" id="KW-1003">Cell membrane</keyword>
<dbReference type="PROSITE" id="PS50112">
    <property type="entry name" value="PAS"/>
    <property type="match status" value="3"/>
</dbReference>
<dbReference type="InterPro" id="IPR003594">
    <property type="entry name" value="HATPase_dom"/>
</dbReference>
<feature type="domain" description="PAS" evidence="18">
    <location>
        <begin position="165"/>
        <end position="222"/>
    </location>
</feature>
<evidence type="ECO:0000256" key="6">
    <source>
        <dbReference type="ARBA" id="ARBA00022679"/>
    </source>
</evidence>
<dbReference type="PROSITE" id="PS50109">
    <property type="entry name" value="HIS_KIN"/>
    <property type="match status" value="1"/>
</dbReference>
<dbReference type="NCBIfam" id="TIGR00229">
    <property type="entry name" value="sensory_box"/>
    <property type="match status" value="3"/>
</dbReference>
<dbReference type="Gene3D" id="1.20.120.160">
    <property type="entry name" value="HPT domain"/>
    <property type="match status" value="1"/>
</dbReference>
<dbReference type="InterPro" id="IPR011006">
    <property type="entry name" value="CheY-like_superfamily"/>
</dbReference>
<feature type="domain" description="PAS" evidence="18">
    <location>
        <begin position="286"/>
        <end position="356"/>
    </location>
</feature>
<keyword evidence="9 21" id="KW-0418">Kinase</keyword>
<organism evidence="21 22">
    <name type="scientific">Chryseobacterium koreense CCUG 49689</name>
    <dbReference type="NCBI Taxonomy" id="1304281"/>
    <lineage>
        <taxon>Bacteria</taxon>
        <taxon>Pseudomonadati</taxon>
        <taxon>Bacteroidota</taxon>
        <taxon>Flavobacteriia</taxon>
        <taxon>Flavobacteriales</taxon>
        <taxon>Weeksellaceae</taxon>
        <taxon>Chryseobacterium group</taxon>
        <taxon>Chryseobacterium</taxon>
    </lineage>
</organism>
<dbReference type="PANTHER" id="PTHR45339">
    <property type="entry name" value="HYBRID SIGNAL TRANSDUCTION HISTIDINE KINASE J"/>
    <property type="match status" value="1"/>
</dbReference>
<dbReference type="InterPro" id="IPR001789">
    <property type="entry name" value="Sig_transdc_resp-reg_receiver"/>
</dbReference>
<feature type="domain" description="Histidine kinase" evidence="16">
    <location>
        <begin position="679"/>
        <end position="900"/>
    </location>
</feature>
<keyword evidence="7" id="KW-0812">Transmembrane</keyword>
<dbReference type="Pfam" id="PF00072">
    <property type="entry name" value="Response_reg"/>
    <property type="match status" value="2"/>
</dbReference>
<evidence type="ECO:0000259" key="20">
    <source>
        <dbReference type="PROSITE" id="PS50894"/>
    </source>
</evidence>
<dbReference type="InterPro" id="IPR036641">
    <property type="entry name" value="HPT_dom_sf"/>
</dbReference>
<evidence type="ECO:0000259" key="16">
    <source>
        <dbReference type="PROSITE" id="PS50109"/>
    </source>
</evidence>
<evidence type="ECO:0000256" key="1">
    <source>
        <dbReference type="ARBA" id="ARBA00000085"/>
    </source>
</evidence>
<dbReference type="InterPro" id="IPR000014">
    <property type="entry name" value="PAS"/>
</dbReference>
<evidence type="ECO:0000256" key="3">
    <source>
        <dbReference type="ARBA" id="ARBA00012438"/>
    </source>
</evidence>
<dbReference type="InterPro" id="IPR003018">
    <property type="entry name" value="GAF"/>
</dbReference>
<dbReference type="Proteomes" id="UP000035900">
    <property type="component" value="Unassembled WGS sequence"/>
</dbReference>
<feature type="domain" description="Response regulatory" evidence="17">
    <location>
        <begin position="915"/>
        <end position="1035"/>
    </location>
</feature>
<keyword evidence="11" id="KW-1133">Transmembrane helix</keyword>
<dbReference type="InterPro" id="IPR008207">
    <property type="entry name" value="Sig_transdc_His_kin_Hpt_dom"/>
</dbReference>
<dbReference type="InterPro" id="IPR001610">
    <property type="entry name" value="PAC"/>
</dbReference>
<sequence>MPNFPLTENEEERLKRLQFYDLMHLGKEADLDVFAEAAGHIADCPGAIVAIMEQDTQTIQSCIGMDLDSVPRKDTVCQYTILSHEAMVIEDTFADERSSSNPLIRAGNIRFYAGVPLIDEKGFVLGTICVFDYSPKSISQKQIQSLEKLAKAVTKILVGKRKNTEAEYFSEIFRVTNNLQVILDNDFNFKKVNPSFEEVFGLEKEKVFEQNFVDFLGENNKDLFKILKELPQDSNKGRSLTTLTKIDGENTLIEWFFKENSRKTEIICFGRNITQETEERRKLQSSERRFRNFFENALGLMSMHDMEGNILAVNEKCRELLQYSKEEVKSLNLKQLIPPQHHQLLGEYLERIRDKREDSGMMILRAKDGSEIFWMYNNMLEIDENAHPYVVSTALNMTERIQLERNLRNTQKMLEQTNIVAQVGGWEMDLKDNRIYWSDSTKEIHKVEKSFVPELDSALGFYDEESEIRMKNAFEKAVREGVAYDEEFQLRQKDGKLIWVRVKGIPEFENNVCTKVFGIIQNIDATKKTFLELEKKEAMLRSFVNNVPAAVAMLDKNLDYILLSQRWQDEFHKDDEEIIGKNLYTLYPNVPEDRKKIYSDALEGKAYKNDNQIFEIIGMDEPQHYSWEVRPWHFSDGIIGGVIIFIQNTTHSVKINEELKTAKELADLASKAKSEFLANMSHEIRTPLNGVIGFSDLLLKTPLNEVQTQYLNYINESGNSLLNIINDILDFSKIESGKLELFVDQYNVYDLVNQVINVVLYQAQRKDLELLLNIEQGLPHAIWVDESRIKQVLINLLGNAVKFTEQGEIELKVEQIKCDDKNITLRFSVRDTGIGIPKDKQQRIFDAFTQEDSSVSKKYGGTGLGLTISNTILKYMGSQLSLSSEIGKGSVFQFDLSVPFEYNQAEEPQELKIGRVLIVDDNENNRTILKHMLDYKNIPSVSATNGLEVIRLLMHGESFDVILMDYHMPILSGLETIEKIKELFKKQGEVIPLIVLHTSSEEHEVISSFRQNEKSYCLLKPIKSEELYNALQKSMQYNQKDAEKLAPLHQEALSTFSQTWEVLLADDNPVNMALNQKMMSILTPNANLVEVINGAEALQQCREKVFDLILMDVQMPIMDGIEATKQIRKLPQYSKVPIIGVTAGNVLGEKEKCMDAGMTDFLPKPLRQLDLLNMLKKHFNPDGDQEPAEVMKTDDYLDMEMLREQIGDDEDFKIFFLHLVIQELSESLKKLQDLGEEKNPEMAKAFLHKLKGTSGTAGLFRLSEKAMEWEKIVDAYSDFTKMLREVETEIKRGINIITQIS</sequence>
<dbReference type="CDD" id="cd17546">
    <property type="entry name" value="REC_hyHK_CKI1_RcsC-like"/>
    <property type="match status" value="2"/>
</dbReference>
<evidence type="ECO:0000313" key="21">
    <source>
        <dbReference type="EMBL" id="KMQ72214.1"/>
    </source>
</evidence>
<gene>
    <name evidence="21" type="ORF">ACM44_04210</name>
</gene>
<dbReference type="CDD" id="cd00130">
    <property type="entry name" value="PAS"/>
    <property type="match status" value="2"/>
</dbReference>
<feature type="modified residue" description="Phosphohistidine" evidence="14">
    <location>
        <position position="1248"/>
    </location>
</feature>
<dbReference type="Pfam" id="PF00989">
    <property type="entry name" value="PAS"/>
    <property type="match status" value="1"/>
</dbReference>
<keyword evidence="22" id="KW-1185">Reference proteome</keyword>
<feature type="domain" description="PAS" evidence="18">
    <location>
        <begin position="536"/>
        <end position="605"/>
    </location>
</feature>
<evidence type="ECO:0000256" key="7">
    <source>
        <dbReference type="ARBA" id="ARBA00022692"/>
    </source>
</evidence>
<dbReference type="CDD" id="cd16922">
    <property type="entry name" value="HATPase_EvgS-ArcB-TorS-like"/>
    <property type="match status" value="1"/>
</dbReference>
<evidence type="ECO:0000256" key="11">
    <source>
        <dbReference type="ARBA" id="ARBA00022989"/>
    </source>
</evidence>
<dbReference type="InterPro" id="IPR036097">
    <property type="entry name" value="HisK_dim/P_sf"/>
</dbReference>
<dbReference type="GO" id="GO:0006355">
    <property type="term" value="P:regulation of DNA-templated transcription"/>
    <property type="evidence" value="ECO:0007669"/>
    <property type="project" value="InterPro"/>
</dbReference>
<dbReference type="InterPro" id="IPR000700">
    <property type="entry name" value="PAS-assoc_C"/>
</dbReference>
<dbReference type="InterPro" id="IPR013655">
    <property type="entry name" value="PAS_fold_3"/>
</dbReference>
<evidence type="ECO:0000256" key="12">
    <source>
        <dbReference type="ARBA" id="ARBA00023012"/>
    </source>
</evidence>
<protein>
    <recommendedName>
        <fullName evidence="3">histidine kinase</fullName>
        <ecNumber evidence="3">2.7.13.3</ecNumber>
    </recommendedName>
</protein>
<dbReference type="Gene3D" id="1.10.287.130">
    <property type="match status" value="1"/>
</dbReference>
<dbReference type="SUPFAM" id="SSF52172">
    <property type="entry name" value="CheY-like"/>
    <property type="match status" value="2"/>
</dbReference>
<dbReference type="SUPFAM" id="SSF55781">
    <property type="entry name" value="GAF domain-like"/>
    <property type="match status" value="1"/>
</dbReference>
<evidence type="ECO:0000256" key="4">
    <source>
        <dbReference type="ARBA" id="ARBA00022475"/>
    </source>
</evidence>
<evidence type="ECO:0000256" key="13">
    <source>
        <dbReference type="ARBA" id="ARBA00023136"/>
    </source>
</evidence>
<evidence type="ECO:0000256" key="15">
    <source>
        <dbReference type="PROSITE-ProRule" id="PRU00169"/>
    </source>
</evidence>
<comment type="subcellular location">
    <subcellularLocation>
        <location evidence="2">Cell membrane</location>
        <topology evidence="2">Multi-pass membrane protein</topology>
    </subcellularLocation>
</comment>
<dbReference type="Pfam" id="PF08447">
    <property type="entry name" value="PAS_3"/>
    <property type="match status" value="1"/>
</dbReference>
<dbReference type="Pfam" id="PF01627">
    <property type="entry name" value="Hpt"/>
    <property type="match status" value="1"/>
</dbReference>
<evidence type="ECO:0000256" key="8">
    <source>
        <dbReference type="ARBA" id="ARBA00022741"/>
    </source>
</evidence>
<dbReference type="Pfam" id="PF13426">
    <property type="entry name" value="PAS_9"/>
    <property type="match status" value="1"/>
</dbReference>
<evidence type="ECO:0000259" key="19">
    <source>
        <dbReference type="PROSITE" id="PS50113"/>
    </source>
</evidence>
<dbReference type="InterPro" id="IPR004358">
    <property type="entry name" value="Sig_transdc_His_kin-like_C"/>
</dbReference>
<proteinExistence type="predicted"/>
<dbReference type="OrthoDB" id="9811889at2"/>
<dbReference type="Pfam" id="PF08448">
    <property type="entry name" value="PAS_4"/>
    <property type="match status" value="1"/>
</dbReference>
<keyword evidence="5 15" id="KW-0597">Phosphoprotein</keyword>
<dbReference type="SUPFAM" id="SSF47226">
    <property type="entry name" value="Histidine-containing phosphotransfer domain, HPT domain"/>
    <property type="match status" value="1"/>
</dbReference>
<dbReference type="Gene3D" id="3.30.565.10">
    <property type="entry name" value="Histidine kinase-like ATPase, C-terminal domain"/>
    <property type="match status" value="1"/>
</dbReference>
<dbReference type="SMART" id="SM00448">
    <property type="entry name" value="REC"/>
    <property type="match status" value="2"/>
</dbReference>